<dbReference type="AlphaFoldDB" id="A0A6H5H856"/>
<accession>A0A6H5H856</accession>
<name>A0A6H5H856_9HEMI</name>
<organism evidence="2 3">
    <name type="scientific">Nesidiocoris tenuis</name>
    <dbReference type="NCBI Taxonomy" id="355587"/>
    <lineage>
        <taxon>Eukaryota</taxon>
        <taxon>Metazoa</taxon>
        <taxon>Ecdysozoa</taxon>
        <taxon>Arthropoda</taxon>
        <taxon>Hexapoda</taxon>
        <taxon>Insecta</taxon>
        <taxon>Pterygota</taxon>
        <taxon>Neoptera</taxon>
        <taxon>Paraneoptera</taxon>
        <taxon>Hemiptera</taxon>
        <taxon>Heteroptera</taxon>
        <taxon>Panheteroptera</taxon>
        <taxon>Cimicomorpha</taxon>
        <taxon>Miridae</taxon>
        <taxon>Dicyphina</taxon>
        <taxon>Nesidiocoris</taxon>
    </lineage>
</organism>
<proteinExistence type="predicted"/>
<evidence type="ECO:0000313" key="2">
    <source>
        <dbReference type="EMBL" id="CAB0011606.1"/>
    </source>
</evidence>
<sequence length="263" mass="27761">MFCPSAVRHPPLRGFQGQGVVMMNPNYSPSFLFGIANFWKRFEWCPNEEVSISVKERKGFLADTYSPFKHNSSIWSKKIISKRHLSRAETSSIPICRRSTVATSAMFGMTRDLTAQRKAAPSPPASRGFASRPACQRKRSRVAQIEPDAGPPYGPGGGGKNGPGNGPGNGPKGKGPGPLGPPKGKGPGPLGPLNGAGPGPLGPGPLGNGPDGPISQLNRSSLCFQIFDVIIPNTGRSDGKPTQDISFQARNSSSSTTPFPVQN</sequence>
<feature type="compositionally biased region" description="Gly residues" evidence="1">
    <location>
        <begin position="155"/>
        <end position="210"/>
    </location>
</feature>
<evidence type="ECO:0000313" key="3">
    <source>
        <dbReference type="Proteomes" id="UP000479000"/>
    </source>
</evidence>
<gene>
    <name evidence="2" type="ORF">NTEN_LOCUS16525</name>
</gene>
<feature type="region of interest" description="Disordered" evidence="1">
    <location>
        <begin position="232"/>
        <end position="263"/>
    </location>
</feature>
<feature type="compositionally biased region" description="Polar residues" evidence="1">
    <location>
        <begin position="243"/>
        <end position="263"/>
    </location>
</feature>
<reference evidence="2 3" key="1">
    <citation type="submission" date="2020-02" db="EMBL/GenBank/DDBJ databases">
        <authorList>
            <person name="Ferguson B K."/>
        </authorList>
    </citation>
    <scope>NUCLEOTIDE SEQUENCE [LARGE SCALE GENOMIC DNA]</scope>
</reference>
<feature type="region of interest" description="Disordered" evidence="1">
    <location>
        <begin position="115"/>
        <end position="217"/>
    </location>
</feature>
<dbReference type="Proteomes" id="UP000479000">
    <property type="component" value="Unassembled WGS sequence"/>
</dbReference>
<protein>
    <submittedName>
        <fullName evidence="2">Uncharacterized protein</fullName>
    </submittedName>
</protein>
<evidence type="ECO:0000256" key="1">
    <source>
        <dbReference type="SAM" id="MobiDB-lite"/>
    </source>
</evidence>
<keyword evidence="3" id="KW-1185">Reference proteome</keyword>
<dbReference type="EMBL" id="CADCXU010024230">
    <property type="protein sequence ID" value="CAB0011606.1"/>
    <property type="molecule type" value="Genomic_DNA"/>
</dbReference>